<dbReference type="InterPro" id="IPR012667">
    <property type="entry name" value="CbtB_put"/>
</dbReference>
<name>A0A1H3RZ98_9ACTN</name>
<dbReference type="STRING" id="137265.SAMN05421684_4391"/>
<evidence type="ECO:0000313" key="3">
    <source>
        <dbReference type="Proteomes" id="UP000199632"/>
    </source>
</evidence>
<protein>
    <submittedName>
        <fullName evidence="2">Probable cobalt transporter subunit (CbtB)</fullName>
    </submittedName>
</protein>
<evidence type="ECO:0000256" key="1">
    <source>
        <dbReference type="SAM" id="Phobius"/>
    </source>
</evidence>
<dbReference type="AlphaFoldDB" id="A0A1H3RZ98"/>
<feature type="transmembrane region" description="Helical" evidence="1">
    <location>
        <begin position="24"/>
        <end position="42"/>
    </location>
</feature>
<reference evidence="3" key="1">
    <citation type="submission" date="2016-10" db="EMBL/GenBank/DDBJ databases">
        <authorList>
            <person name="Varghese N."/>
            <person name="Submissions S."/>
        </authorList>
    </citation>
    <scope>NUCLEOTIDE SEQUENCE [LARGE SCALE GENOMIC DNA]</scope>
    <source>
        <strain evidence="3">DSM 44718</strain>
    </source>
</reference>
<keyword evidence="1" id="KW-0472">Membrane</keyword>
<evidence type="ECO:0000313" key="2">
    <source>
        <dbReference type="EMBL" id="SDZ31066.1"/>
    </source>
</evidence>
<keyword evidence="1" id="KW-0812">Transmembrane</keyword>
<accession>A0A1H3RZ98</accession>
<sequence length="73" mass="7949">MSSISSSATPRPAIQPVAIPWRQLQPWLLFGAVLAIGLLYFVGTEQGVFHLIGGSSVHEFVHDGRHLLGFPCH</sequence>
<proteinExistence type="predicted"/>
<dbReference type="Pfam" id="PF09489">
    <property type="entry name" value="CbtB"/>
    <property type="match status" value="1"/>
</dbReference>
<organism evidence="2 3">
    <name type="scientific">Asanoa ishikariensis</name>
    <dbReference type="NCBI Taxonomy" id="137265"/>
    <lineage>
        <taxon>Bacteria</taxon>
        <taxon>Bacillati</taxon>
        <taxon>Actinomycetota</taxon>
        <taxon>Actinomycetes</taxon>
        <taxon>Micromonosporales</taxon>
        <taxon>Micromonosporaceae</taxon>
        <taxon>Asanoa</taxon>
    </lineage>
</organism>
<dbReference type="Proteomes" id="UP000199632">
    <property type="component" value="Unassembled WGS sequence"/>
</dbReference>
<dbReference type="EMBL" id="FNQB01000002">
    <property type="protein sequence ID" value="SDZ31066.1"/>
    <property type="molecule type" value="Genomic_DNA"/>
</dbReference>
<dbReference type="RefSeq" id="WP_239083794.1">
    <property type="nucleotide sequence ID" value="NZ_BOND01000020.1"/>
</dbReference>
<keyword evidence="1" id="KW-1133">Transmembrane helix</keyword>
<keyword evidence="3" id="KW-1185">Reference proteome</keyword>
<gene>
    <name evidence="2" type="ORF">SAMN05421684_4391</name>
</gene>